<sequence>MNNFQDDVQTGQYESGSTALPLQHQQRYDLRPRSATTKRSDVIQIPIDATLYRNAKPPTPTAVLRQYGLLTSSSYALGSGHYSKVYKANQGDREFAVKVVRLDDFAVKVVRLDDVGDDFKKRFLPREKEIWSKLRHRNICELFACLGCEQFNYFYMVMEYCPNGDLLSYIQRNGALSDNLGRRWMRALLDAVVYLHKNNIAHRDIKAENILISRRYNVKLADYGFVCECPDNLFSRTYCGSRAYSSPEVLNGIPYDVKKNDVWSMGVLCFVSMTNTMPYREEANNNAAIVEQQRRKQYRWPSYVSHDCRKSIDSMMTFYQDERPTAKEAKKLPFFERQLQQHSPQEEMNSVYA</sequence>
<name>A0AC34G6X0_9BILA</name>
<evidence type="ECO:0000313" key="1">
    <source>
        <dbReference type="Proteomes" id="UP000887579"/>
    </source>
</evidence>
<dbReference type="WBParaSite" id="ES5_v2.g25534.t1">
    <property type="protein sequence ID" value="ES5_v2.g25534.t1"/>
    <property type="gene ID" value="ES5_v2.g25534"/>
</dbReference>
<organism evidence="1 2">
    <name type="scientific">Panagrolaimus sp. ES5</name>
    <dbReference type="NCBI Taxonomy" id="591445"/>
    <lineage>
        <taxon>Eukaryota</taxon>
        <taxon>Metazoa</taxon>
        <taxon>Ecdysozoa</taxon>
        <taxon>Nematoda</taxon>
        <taxon>Chromadorea</taxon>
        <taxon>Rhabditida</taxon>
        <taxon>Tylenchina</taxon>
        <taxon>Panagrolaimomorpha</taxon>
        <taxon>Panagrolaimoidea</taxon>
        <taxon>Panagrolaimidae</taxon>
        <taxon>Panagrolaimus</taxon>
    </lineage>
</organism>
<reference evidence="2" key="1">
    <citation type="submission" date="2022-11" db="UniProtKB">
        <authorList>
            <consortium name="WormBaseParasite"/>
        </authorList>
    </citation>
    <scope>IDENTIFICATION</scope>
</reference>
<protein>
    <submittedName>
        <fullName evidence="2">Protein kinase domain-containing protein</fullName>
    </submittedName>
</protein>
<evidence type="ECO:0000313" key="2">
    <source>
        <dbReference type="WBParaSite" id="ES5_v2.g25534.t1"/>
    </source>
</evidence>
<accession>A0AC34G6X0</accession>
<dbReference type="Proteomes" id="UP000887579">
    <property type="component" value="Unplaced"/>
</dbReference>
<proteinExistence type="predicted"/>